<evidence type="ECO:0000259" key="2">
    <source>
        <dbReference type="PROSITE" id="PS51670"/>
    </source>
</evidence>
<evidence type="ECO:0000313" key="4">
    <source>
        <dbReference type="Proteomes" id="UP000735302"/>
    </source>
</evidence>
<feature type="domain" description="ShKT" evidence="2">
    <location>
        <begin position="61"/>
        <end position="97"/>
    </location>
</feature>
<evidence type="ECO:0000313" key="3">
    <source>
        <dbReference type="EMBL" id="GFO26535.1"/>
    </source>
</evidence>
<name>A0AAV4C543_9GAST</name>
<organism evidence="3 4">
    <name type="scientific">Plakobranchus ocellatus</name>
    <dbReference type="NCBI Taxonomy" id="259542"/>
    <lineage>
        <taxon>Eukaryota</taxon>
        <taxon>Metazoa</taxon>
        <taxon>Spiralia</taxon>
        <taxon>Lophotrochozoa</taxon>
        <taxon>Mollusca</taxon>
        <taxon>Gastropoda</taxon>
        <taxon>Heterobranchia</taxon>
        <taxon>Euthyneura</taxon>
        <taxon>Panpulmonata</taxon>
        <taxon>Sacoglossa</taxon>
        <taxon>Placobranchoidea</taxon>
        <taxon>Plakobranchidae</taxon>
        <taxon>Plakobranchus</taxon>
    </lineage>
</organism>
<dbReference type="EMBL" id="BLXT01005843">
    <property type="protein sequence ID" value="GFO26535.1"/>
    <property type="molecule type" value="Genomic_DNA"/>
</dbReference>
<sequence>MPRTANKRNTIVKNAWYQVCFYSPGGNVRGQEPYQTQCDTPCRNGQTLVKRLCVGQAIIPCVDLKEHCDSWQSWSYCKRKLYKKYMKENCRKACKLCIVIPCVDLSKFCSSMQRFGYCWGIYEAHMRKICRKAWGLC</sequence>
<reference evidence="3 4" key="1">
    <citation type="journal article" date="2021" name="Elife">
        <title>Chloroplast acquisition without the gene transfer in kleptoplastic sea slugs, Plakobranchus ocellatus.</title>
        <authorList>
            <person name="Maeda T."/>
            <person name="Takahashi S."/>
            <person name="Yoshida T."/>
            <person name="Shimamura S."/>
            <person name="Takaki Y."/>
            <person name="Nagai Y."/>
            <person name="Toyoda A."/>
            <person name="Suzuki Y."/>
            <person name="Arimoto A."/>
            <person name="Ishii H."/>
            <person name="Satoh N."/>
            <person name="Nishiyama T."/>
            <person name="Hasebe M."/>
            <person name="Maruyama T."/>
            <person name="Minagawa J."/>
            <person name="Obokata J."/>
            <person name="Shigenobu S."/>
        </authorList>
    </citation>
    <scope>NUCLEOTIDE SEQUENCE [LARGE SCALE GENOMIC DNA]</scope>
</reference>
<dbReference type="InterPro" id="IPR035940">
    <property type="entry name" value="CAP_sf"/>
</dbReference>
<comment type="caution">
    <text evidence="3">The sequence shown here is derived from an EMBL/GenBank/DDBJ whole genome shotgun (WGS) entry which is preliminary data.</text>
</comment>
<protein>
    <submittedName>
        <fullName evidence="3">Cysteine-rich secretory protein lccl domain-containing 2</fullName>
    </submittedName>
</protein>
<accession>A0AAV4C543</accession>
<dbReference type="PROSITE" id="PS51670">
    <property type="entry name" value="SHKT"/>
    <property type="match status" value="1"/>
</dbReference>
<dbReference type="Gene3D" id="1.10.10.1940">
    <property type="match status" value="1"/>
</dbReference>
<dbReference type="Proteomes" id="UP000735302">
    <property type="component" value="Unassembled WGS sequence"/>
</dbReference>
<gene>
    <name evidence="3" type="ORF">PoB_005304000</name>
</gene>
<keyword evidence="4" id="KW-1185">Reference proteome</keyword>
<comment type="caution">
    <text evidence="1">Lacks conserved residue(s) required for the propagation of feature annotation.</text>
</comment>
<dbReference type="InterPro" id="IPR003582">
    <property type="entry name" value="ShKT_dom"/>
</dbReference>
<proteinExistence type="predicted"/>
<dbReference type="Pfam" id="PF01549">
    <property type="entry name" value="ShK"/>
    <property type="match status" value="2"/>
</dbReference>
<evidence type="ECO:0000256" key="1">
    <source>
        <dbReference type="PROSITE-ProRule" id="PRU01005"/>
    </source>
</evidence>
<dbReference type="Gene3D" id="3.40.33.10">
    <property type="entry name" value="CAP"/>
    <property type="match status" value="1"/>
</dbReference>
<dbReference type="SMART" id="SM00254">
    <property type="entry name" value="ShKT"/>
    <property type="match status" value="2"/>
</dbReference>
<dbReference type="AlphaFoldDB" id="A0AAV4C543"/>